<protein>
    <submittedName>
        <fullName evidence="2">Uncharacterized protein</fullName>
    </submittedName>
</protein>
<keyword evidence="3" id="KW-1185">Reference proteome</keyword>
<feature type="transmembrane region" description="Helical" evidence="1">
    <location>
        <begin position="12"/>
        <end position="35"/>
    </location>
</feature>
<proteinExistence type="predicted"/>
<evidence type="ECO:0000313" key="3">
    <source>
        <dbReference type="Proteomes" id="UP000199501"/>
    </source>
</evidence>
<dbReference type="RefSeq" id="WP_091454866.1">
    <property type="nucleotide sequence ID" value="NZ_FMZZ01000013.1"/>
</dbReference>
<dbReference type="Proteomes" id="UP000199501">
    <property type="component" value="Unassembled WGS sequence"/>
</dbReference>
<feature type="transmembrane region" description="Helical" evidence="1">
    <location>
        <begin position="78"/>
        <end position="96"/>
    </location>
</feature>
<dbReference type="EMBL" id="FMZZ01000013">
    <property type="protein sequence ID" value="SDD56185.1"/>
    <property type="molecule type" value="Genomic_DNA"/>
</dbReference>
<feature type="transmembrane region" description="Helical" evidence="1">
    <location>
        <begin position="47"/>
        <end position="66"/>
    </location>
</feature>
<dbReference type="AlphaFoldDB" id="A0A1G6VTM2"/>
<accession>A0A1G6VTM2</accession>
<name>A0A1G6VTM2_9PSEU</name>
<sequence>MRSSHLVIFFRWIGAAGMGSYAGAAAAGLIAVVTGRVFAPTSHWPQALPGLMLLGAALTAGAVVLTRQWLFPRITRRRALRGAAAGAVLTPLTVTISYLEDIAWVVLLLMAIGWLIACFTWLRWFRATRNGTVTPAPRRSTVDHGATAARR</sequence>
<keyword evidence="1" id="KW-0472">Membrane</keyword>
<keyword evidence="1" id="KW-0812">Transmembrane</keyword>
<feature type="transmembrane region" description="Helical" evidence="1">
    <location>
        <begin position="102"/>
        <end position="122"/>
    </location>
</feature>
<evidence type="ECO:0000256" key="1">
    <source>
        <dbReference type="SAM" id="Phobius"/>
    </source>
</evidence>
<reference evidence="3" key="1">
    <citation type="submission" date="2016-10" db="EMBL/GenBank/DDBJ databases">
        <authorList>
            <person name="Varghese N."/>
            <person name="Submissions S."/>
        </authorList>
    </citation>
    <scope>NUCLEOTIDE SEQUENCE [LARGE SCALE GENOMIC DNA]</scope>
    <source>
        <strain evidence="3">IBRC-M 10403</strain>
    </source>
</reference>
<organism evidence="2 3">
    <name type="scientific">Actinokineospora iranica</name>
    <dbReference type="NCBI Taxonomy" id="1271860"/>
    <lineage>
        <taxon>Bacteria</taxon>
        <taxon>Bacillati</taxon>
        <taxon>Actinomycetota</taxon>
        <taxon>Actinomycetes</taxon>
        <taxon>Pseudonocardiales</taxon>
        <taxon>Pseudonocardiaceae</taxon>
        <taxon>Actinokineospora</taxon>
    </lineage>
</organism>
<keyword evidence="1" id="KW-1133">Transmembrane helix</keyword>
<evidence type="ECO:0000313" key="2">
    <source>
        <dbReference type="EMBL" id="SDD56185.1"/>
    </source>
</evidence>
<gene>
    <name evidence="2" type="ORF">SAMN05216174_11356</name>
</gene>